<sequence>MMNRPLSLVLLAAGLAGCKPPPPAPESLNEASKYMVRNFYADDATFGAGVQGFMDWYNNEGFELVGQSSTLDTTESFQIADLTTEDVAHLPLDTEIVDDIGNVDDPTDDVYIPRDPTAAAGVISIDEMDCTWVETEQYLIRPDQDAIFNGDWDAYERTYITPRETFEEASASGRFTRINQPLEPFTDGFDPADYADTLLFTDNMVDPSPVAGGLGDIGVYPLDLDMRHGFFEVDGEERGVLSVITYNRAAAWGVAGANGLVQSYSIELNVQLESNTTLRMLAVWAEPRSGILDPDSAFALNYAVNKSLASSERLSAICDGSATPGD</sequence>
<dbReference type="PROSITE" id="PS51257">
    <property type="entry name" value="PROKAR_LIPOPROTEIN"/>
    <property type="match status" value="1"/>
</dbReference>
<evidence type="ECO:0000313" key="1">
    <source>
        <dbReference type="EMBL" id="ADI16613.1"/>
    </source>
</evidence>
<organism evidence="1">
    <name type="scientific">uncultured delta proteobacterium HF0010_01J10</name>
    <dbReference type="NCBI Taxonomy" id="710820"/>
    <lineage>
        <taxon>Bacteria</taxon>
        <taxon>Deltaproteobacteria</taxon>
        <taxon>environmental samples</taxon>
    </lineage>
</organism>
<protein>
    <submittedName>
        <fullName evidence="1">Uncharacterized protein</fullName>
    </submittedName>
</protein>
<dbReference type="AlphaFoldDB" id="E0XQC2"/>
<dbReference type="EMBL" id="GU474842">
    <property type="protein sequence ID" value="ADI16613.1"/>
    <property type="molecule type" value="Genomic_DNA"/>
</dbReference>
<proteinExistence type="predicted"/>
<reference evidence="1" key="1">
    <citation type="journal article" date="2011" name="Environ. Microbiol.">
        <title>Time-series analyses of Monterey Bay coastal microbial picoplankton using a 'genome proxy' microarray.</title>
        <authorList>
            <person name="Rich V.I."/>
            <person name="Pham V.D."/>
            <person name="Eppley J."/>
            <person name="Shi Y."/>
            <person name="DeLong E.F."/>
        </authorList>
    </citation>
    <scope>NUCLEOTIDE SEQUENCE</scope>
</reference>
<name>E0XQC2_9DELT</name>
<accession>E0XQC2</accession>